<dbReference type="CDD" id="cd11062">
    <property type="entry name" value="CYP58-like"/>
    <property type="match status" value="1"/>
</dbReference>
<keyword evidence="6" id="KW-0503">Monooxygenase</keyword>
<evidence type="ECO:0000256" key="3">
    <source>
        <dbReference type="ARBA" id="ARBA00022723"/>
    </source>
</evidence>
<dbReference type="InterPro" id="IPR017972">
    <property type="entry name" value="Cyt_P450_CS"/>
</dbReference>
<dbReference type="GO" id="GO:0020037">
    <property type="term" value="F:heme binding"/>
    <property type="evidence" value="ECO:0007669"/>
    <property type="project" value="InterPro"/>
</dbReference>
<dbReference type="PANTHER" id="PTHR24305:SF152">
    <property type="entry name" value="P450, PUTATIVE (EUROFUNG)-RELATED"/>
    <property type="match status" value="1"/>
</dbReference>
<protein>
    <submittedName>
        <fullName evidence="7">Cytochrome P450</fullName>
    </submittedName>
</protein>
<dbReference type="PRINTS" id="PR00463">
    <property type="entry name" value="EP450I"/>
</dbReference>
<proteinExistence type="inferred from homology"/>
<dbReference type="InterPro" id="IPR050121">
    <property type="entry name" value="Cytochrome_P450_monoxygenase"/>
</dbReference>
<dbReference type="GO" id="GO:0016705">
    <property type="term" value="F:oxidoreductase activity, acting on paired donors, with incorporation or reduction of molecular oxygen"/>
    <property type="evidence" value="ECO:0007669"/>
    <property type="project" value="InterPro"/>
</dbReference>
<dbReference type="Pfam" id="PF00067">
    <property type="entry name" value="p450"/>
    <property type="match status" value="1"/>
</dbReference>
<dbReference type="PROSITE" id="PS00086">
    <property type="entry name" value="CYTOCHROME_P450"/>
    <property type="match status" value="1"/>
</dbReference>
<comment type="pathway">
    <text evidence="2">Secondary metabolite biosynthesis.</text>
</comment>
<keyword evidence="3 5" id="KW-0479">Metal-binding</keyword>
<keyword evidence="8" id="KW-1185">Reference proteome</keyword>
<accession>A0AAW0DWB1</accession>
<evidence type="ECO:0000256" key="5">
    <source>
        <dbReference type="PIRSR" id="PIRSR602401-1"/>
    </source>
</evidence>
<name>A0AAW0DWB1_9AGAR</name>
<evidence type="ECO:0000256" key="4">
    <source>
        <dbReference type="ARBA" id="ARBA00023004"/>
    </source>
</evidence>
<organism evidence="7 8">
    <name type="scientific">Favolaschia claudopus</name>
    <dbReference type="NCBI Taxonomy" id="2862362"/>
    <lineage>
        <taxon>Eukaryota</taxon>
        <taxon>Fungi</taxon>
        <taxon>Dikarya</taxon>
        <taxon>Basidiomycota</taxon>
        <taxon>Agaricomycotina</taxon>
        <taxon>Agaricomycetes</taxon>
        <taxon>Agaricomycetidae</taxon>
        <taxon>Agaricales</taxon>
        <taxon>Marasmiineae</taxon>
        <taxon>Mycenaceae</taxon>
        <taxon>Favolaschia</taxon>
    </lineage>
</organism>
<evidence type="ECO:0000256" key="1">
    <source>
        <dbReference type="ARBA" id="ARBA00001971"/>
    </source>
</evidence>
<keyword evidence="5 6" id="KW-0349">Heme</keyword>
<comment type="caution">
    <text evidence="7">The sequence shown here is derived from an EMBL/GenBank/DDBJ whole genome shotgun (WGS) entry which is preliminary data.</text>
</comment>
<evidence type="ECO:0000313" key="8">
    <source>
        <dbReference type="Proteomes" id="UP001362999"/>
    </source>
</evidence>
<dbReference type="InterPro" id="IPR002401">
    <property type="entry name" value="Cyt_P450_E_grp-I"/>
</dbReference>
<dbReference type="InterPro" id="IPR036396">
    <property type="entry name" value="Cyt_P450_sf"/>
</dbReference>
<comment type="similarity">
    <text evidence="6">Belongs to the cytochrome P450 family.</text>
</comment>
<dbReference type="Gene3D" id="1.10.630.10">
    <property type="entry name" value="Cytochrome P450"/>
    <property type="match status" value="1"/>
</dbReference>
<reference evidence="7 8" key="1">
    <citation type="journal article" date="2024" name="J Genomics">
        <title>Draft genome sequencing and assembly of Favolaschia claudopus CIRM-BRFM 2984 isolated from oak limbs.</title>
        <authorList>
            <person name="Navarro D."/>
            <person name="Drula E."/>
            <person name="Chaduli D."/>
            <person name="Cazenave R."/>
            <person name="Ahrendt S."/>
            <person name="Wang J."/>
            <person name="Lipzen A."/>
            <person name="Daum C."/>
            <person name="Barry K."/>
            <person name="Grigoriev I.V."/>
            <person name="Favel A."/>
            <person name="Rosso M.N."/>
            <person name="Martin F."/>
        </authorList>
    </citation>
    <scope>NUCLEOTIDE SEQUENCE [LARGE SCALE GENOMIC DNA]</scope>
    <source>
        <strain evidence="7 8">CIRM-BRFM 2984</strain>
    </source>
</reference>
<dbReference type="InterPro" id="IPR001128">
    <property type="entry name" value="Cyt_P450"/>
</dbReference>
<evidence type="ECO:0000256" key="6">
    <source>
        <dbReference type="RuleBase" id="RU000461"/>
    </source>
</evidence>
<dbReference type="AlphaFoldDB" id="A0AAW0DWB1"/>
<dbReference type="Proteomes" id="UP001362999">
    <property type="component" value="Unassembled WGS sequence"/>
</dbReference>
<dbReference type="GO" id="GO:0004497">
    <property type="term" value="F:monooxygenase activity"/>
    <property type="evidence" value="ECO:0007669"/>
    <property type="project" value="UniProtKB-KW"/>
</dbReference>
<evidence type="ECO:0000256" key="2">
    <source>
        <dbReference type="ARBA" id="ARBA00005179"/>
    </source>
</evidence>
<sequence length="514" mass="58838">MPLSALNLLWLSLGLYIVFATWNFLSNHGPLRKIPGPWLAARTRWYRAYFDLIRDGGYLKHLQWLHTQYGPVVRVGPNEVHFSDPEVYDTIYGHRSTFTKDPFIYGAFKQDLSSFGFQNPHQARKRREMLSPLFSRRAILKLEHAVQTRVSELVTRLHTYDSSSPCNLSMAFRSATLDIITTYCFAQSFSTLSHPTFHHPILLAILSGVTTIWTFKYFPSIYLLANLLPSWLMQRIARLSEGYAQLIHYLSNHLDEIIADPSKLEFNSAGAQQQETIYSHLLNPANLEKHDVPSKQSLLDESMTLLGAGSETTGNVVTSGVFRVLSNARIIQRVQAELDEAFPADDSETGMPEMTYQALEKLPYLTAVIKESIRMSHGVVTPLPRVVGPYSDAFIAGYHVPCGTVVSIGVTFIHENPTIYESPDEFCPERWLDGGSHRVSKEIETKYFLPFSKGPRMCLGINLAWCELYLLFANTFRKFDMEIHETGIEDFEYQEHWLPVYRKRPFQARIKSRR</sequence>
<dbReference type="PRINTS" id="PR00385">
    <property type="entry name" value="P450"/>
</dbReference>
<feature type="binding site" description="axial binding residue" evidence="5">
    <location>
        <position position="458"/>
    </location>
    <ligand>
        <name>heme</name>
        <dbReference type="ChEBI" id="CHEBI:30413"/>
    </ligand>
    <ligandPart>
        <name>Fe</name>
        <dbReference type="ChEBI" id="CHEBI:18248"/>
    </ligandPart>
</feature>
<dbReference type="PANTHER" id="PTHR24305">
    <property type="entry name" value="CYTOCHROME P450"/>
    <property type="match status" value="1"/>
</dbReference>
<dbReference type="SUPFAM" id="SSF48264">
    <property type="entry name" value="Cytochrome P450"/>
    <property type="match status" value="1"/>
</dbReference>
<gene>
    <name evidence="7" type="ORF">R3P38DRAFT_2848581</name>
</gene>
<comment type="cofactor">
    <cofactor evidence="1 5">
        <name>heme</name>
        <dbReference type="ChEBI" id="CHEBI:30413"/>
    </cofactor>
</comment>
<keyword evidence="6" id="KW-0560">Oxidoreductase</keyword>
<evidence type="ECO:0000313" key="7">
    <source>
        <dbReference type="EMBL" id="KAK7055704.1"/>
    </source>
</evidence>
<keyword evidence="4 5" id="KW-0408">Iron</keyword>
<dbReference type="EMBL" id="JAWWNJ010000005">
    <property type="protein sequence ID" value="KAK7055704.1"/>
    <property type="molecule type" value="Genomic_DNA"/>
</dbReference>
<dbReference type="GO" id="GO:0005506">
    <property type="term" value="F:iron ion binding"/>
    <property type="evidence" value="ECO:0007669"/>
    <property type="project" value="InterPro"/>
</dbReference>